<dbReference type="HOGENOM" id="CLU_2171523_0_0_1"/>
<evidence type="ECO:0000313" key="2">
    <source>
        <dbReference type="Proteomes" id="UP000001194"/>
    </source>
</evidence>
<dbReference type="InParanoid" id="B0DYL0"/>
<dbReference type="KEGG" id="lbc:LACBIDRAFT_314451"/>
<dbReference type="RefSeq" id="XP_001889015.1">
    <property type="nucleotide sequence ID" value="XM_001888980.1"/>
</dbReference>
<organism evidence="2">
    <name type="scientific">Laccaria bicolor (strain S238N-H82 / ATCC MYA-4686)</name>
    <name type="common">Bicoloured deceiver</name>
    <name type="synonym">Laccaria laccata var. bicolor</name>
    <dbReference type="NCBI Taxonomy" id="486041"/>
    <lineage>
        <taxon>Eukaryota</taxon>
        <taxon>Fungi</taxon>
        <taxon>Dikarya</taxon>
        <taxon>Basidiomycota</taxon>
        <taxon>Agaricomycotina</taxon>
        <taxon>Agaricomycetes</taxon>
        <taxon>Agaricomycetidae</taxon>
        <taxon>Agaricales</taxon>
        <taxon>Agaricineae</taxon>
        <taxon>Hydnangiaceae</taxon>
        <taxon>Laccaria</taxon>
    </lineage>
</organism>
<dbReference type="AlphaFoldDB" id="B0DYL0"/>
<reference evidence="1 2" key="1">
    <citation type="journal article" date="2008" name="Nature">
        <title>The genome of Laccaria bicolor provides insights into mycorrhizal symbiosis.</title>
        <authorList>
            <person name="Martin F."/>
            <person name="Aerts A."/>
            <person name="Ahren D."/>
            <person name="Brun A."/>
            <person name="Danchin E.G.J."/>
            <person name="Duchaussoy F."/>
            <person name="Gibon J."/>
            <person name="Kohler A."/>
            <person name="Lindquist E."/>
            <person name="Pereda V."/>
            <person name="Salamov A."/>
            <person name="Shapiro H.J."/>
            <person name="Wuyts J."/>
            <person name="Blaudez D."/>
            <person name="Buee M."/>
            <person name="Brokstein P."/>
            <person name="Canbaeck B."/>
            <person name="Cohen D."/>
            <person name="Courty P.E."/>
            <person name="Coutinho P.M."/>
            <person name="Delaruelle C."/>
            <person name="Detter J.C."/>
            <person name="Deveau A."/>
            <person name="DiFazio S."/>
            <person name="Duplessis S."/>
            <person name="Fraissinet-Tachet L."/>
            <person name="Lucic E."/>
            <person name="Frey-Klett P."/>
            <person name="Fourrey C."/>
            <person name="Feussner I."/>
            <person name="Gay G."/>
            <person name="Grimwood J."/>
            <person name="Hoegger P.J."/>
            <person name="Jain P."/>
            <person name="Kilaru S."/>
            <person name="Labbe J."/>
            <person name="Lin Y.C."/>
            <person name="Legue V."/>
            <person name="Le Tacon F."/>
            <person name="Marmeisse R."/>
            <person name="Melayah D."/>
            <person name="Montanini B."/>
            <person name="Muratet M."/>
            <person name="Nehls U."/>
            <person name="Niculita-Hirzel H."/>
            <person name="Oudot-Le Secq M.P."/>
            <person name="Peter M."/>
            <person name="Quesneville H."/>
            <person name="Rajashekar B."/>
            <person name="Reich M."/>
            <person name="Rouhier N."/>
            <person name="Schmutz J."/>
            <person name="Yin T."/>
            <person name="Chalot M."/>
            <person name="Henrissat B."/>
            <person name="Kuees U."/>
            <person name="Lucas S."/>
            <person name="Van de Peer Y."/>
            <person name="Podila G.K."/>
            <person name="Polle A."/>
            <person name="Pukkila P.J."/>
            <person name="Richardson P.M."/>
            <person name="Rouze P."/>
            <person name="Sanders I.R."/>
            <person name="Stajich J.E."/>
            <person name="Tunlid A."/>
            <person name="Tuskan G."/>
            <person name="Grigoriev I.V."/>
        </authorList>
    </citation>
    <scope>NUCLEOTIDE SEQUENCE [LARGE SCALE GENOMIC DNA]</scope>
    <source>
        <strain evidence="2">S238N-H82 / ATCC MYA-4686</strain>
    </source>
</reference>
<dbReference type="Proteomes" id="UP000001194">
    <property type="component" value="Unassembled WGS sequence"/>
</dbReference>
<name>B0DYL0_LACBS</name>
<gene>
    <name evidence="1" type="ORF">LACBIDRAFT_314451</name>
</gene>
<proteinExistence type="predicted"/>
<accession>B0DYL0</accession>
<sequence length="110" mass="12081">MMPFKTIKGNDGVWVFHHSYSSYQLLDLQKTSCSLIPSPLSLEFLLQDAPARRASAPAAPAGPPLLTRQDVEAQPAIAPTARASLRNASAKWTEYSTRSGHPKAWLEEFS</sequence>
<dbReference type="GeneID" id="6084716"/>
<protein>
    <submittedName>
        <fullName evidence="1">Predicted protein</fullName>
    </submittedName>
</protein>
<keyword evidence="2" id="KW-1185">Reference proteome</keyword>
<dbReference type="EMBL" id="DS547151">
    <property type="protein sequence ID" value="EDR00263.1"/>
    <property type="molecule type" value="Genomic_DNA"/>
</dbReference>
<evidence type="ECO:0000313" key="1">
    <source>
        <dbReference type="EMBL" id="EDR00263.1"/>
    </source>
</evidence>